<sequence length="392" mass="42814">MSSAFFLNVKDYGAIGNGTANDNAAIDKAVAECKRTGKVLFFPAGRYNCNLTVIRAALTHDASHSIYERSFHILGEKAAILGEVQLLNCRNVFVHGLIVEKNFEISGCQHSQIAECSVAKAIILSEYFDKESSDHDPDWLGTYWCKIDKCTAGSSIVFSQHTGINANTYVSTFLGGAKRGSPQGSTGTNDKYDNHNASLYINAIQCETTVLIGCDTSYSDYPLWKTGSNDPVCLIGHYYEGNTNNFFTDDGNRASPTVATIINGFDYDRTKLLGHVGFSAARFRLIANTGGTGGLAEILVPTYGGSLLFKDQASGNPFAEMVNRLSPAPENRAELNLYQTWGEVGFVARSDGLLRLKPRSTPPDSPQEGDIYMDSGDHRLKVFDGSQWRACW</sequence>
<evidence type="ECO:0000259" key="1">
    <source>
        <dbReference type="Pfam" id="PF12708"/>
    </source>
</evidence>
<dbReference type="Pfam" id="PF12708">
    <property type="entry name" value="Pect-lyase_RHGA_epim"/>
    <property type="match status" value="1"/>
</dbReference>
<feature type="domain" description="Rhamnogalacturonase A/B/Epimerase-like pectate lyase" evidence="1">
    <location>
        <begin position="6"/>
        <end position="52"/>
    </location>
</feature>
<gene>
    <name evidence="2" type="ORF">C7B64_16905</name>
</gene>
<evidence type="ECO:0000313" key="3">
    <source>
        <dbReference type="Proteomes" id="UP000238762"/>
    </source>
</evidence>
<accession>A0A2T1C0E5</accession>
<name>A0A2T1C0E5_9CYAN</name>
<dbReference type="EMBL" id="PVWJ01000092">
    <property type="protein sequence ID" value="PSB01712.1"/>
    <property type="molecule type" value="Genomic_DNA"/>
</dbReference>
<dbReference type="Proteomes" id="UP000238762">
    <property type="component" value="Unassembled WGS sequence"/>
</dbReference>
<reference evidence="2 3" key="2">
    <citation type="submission" date="2018-03" db="EMBL/GenBank/DDBJ databases">
        <title>The ancient ancestry and fast evolution of plastids.</title>
        <authorList>
            <person name="Moore K.R."/>
            <person name="Magnabosco C."/>
            <person name="Momper L."/>
            <person name="Gold D.A."/>
            <person name="Bosak T."/>
            <person name="Fournier G.P."/>
        </authorList>
    </citation>
    <scope>NUCLEOTIDE SEQUENCE [LARGE SCALE GENOMIC DNA]</scope>
    <source>
        <strain evidence="2 3">CCAP 1448/3</strain>
    </source>
</reference>
<dbReference type="InterPro" id="IPR012334">
    <property type="entry name" value="Pectin_lyas_fold"/>
</dbReference>
<dbReference type="Gene3D" id="2.160.20.10">
    <property type="entry name" value="Single-stranded right-handed beta-helix, Pectin lyase-like"/>
    <property type="match status" value="1"/>
</dbReference>
<comment type="caution">
    <text evidence="2">The sequence shown here is derived from an EMBL/GenBank/DDBJ whole genome shotgun (WGS) entry which is preliminary data.</text>
</comment>
<dbReference type="InterPro" id="IPR024535">
    <property type="entry name" value="RHGA/B-epi-like_pectate_lyase"/>
</dbReference>
<reference evidence="2 3" key="1">
    <citation type="submission" date="2018-02" db="EMBL/GenBank/DDBJ databases">
        <authorList>
            <person name="Cohen D.B."/>
            <person name="Kent A.D."/>
        </authorList>
    </citation>
    <scope>NUCLEOTIDE SEQUENCE [LARGE SCALE GENOMIC DNA]</scope>
    <source>
        <strain evidence="2 3">CCAP 1448/3</strain>
    </source>
</reference>
<dbReference type="SUPFAM" id="SSF51126">
    <property type="entry name" value="Pectin lyase-like"/>
    <property type="match status" value="1"/>
</dbReference>
<evidence type="ECO:0000313" key="2">
    <source>
        <dbReference type="EMBL" id="PSB01712.1"/>
    </source>
</evidence>
<dbReference type="RefSeq" id="WP_106289827.1">
    <property type="nucleotide sequence ID" value="NZ_CAWNTC010000120.1"/>
</dbReference>
<dbReference type="AlphaFoldDB" id="A0A2T1C0E5"/>
<keyword evidence="3" id="KW-1185">Reference proteome</keyword>
<organism evidence="2 3">
    <name type="scientific">Merismopedia glauca CCAP 1448/3</name>
    <dbReference type="NCBI Taxonomy" id="1296344"/>
    <lineage>
        <taxon>Bacteria</taxon>
        <taxon>Bacillati</taxon>
        <taxon>Cyanobacteriota</taxon>
        <taxon>Cyanophyceae</taxon>
        <taxon>Synechococcales</taxon>
        <taxon>Merismopediaceae</taxon>
        <taxon>Merismopedia</taxon>
    </lineage>
</organism>
<dbReference type="InterPro" id="IPR011050">
    <property type="entry name" value="Pectin_lyase_fold/virulence"/>
</dbReference>
<dbReference type="OrthoDB" id="9795222at2"/>
<proteinExistence type="predicted"/>
<protein>
    <recommendedName>
        <fullName evidence="1">Rhamnogalacturonase A/B/Epimerase-like pectate lyase domain-containing protein</fullName>
    </recommendedName>
</protein>